<accession>A0A1I3QG42</accession>
<dbReference type="Pfam" id="PF11170">
    <property type="entry name" value="DUF2957"/>
    <property type="match status" value="1"/>
</dbReference>
<dbReference type="AlphaFoldDB" id="A0A1I3QG42"/>
<keyword evidence="2" id="KW-1185">Reference proteome</keyword>
<dbReference type="InterPro" id="IPR021340">
    <property type="entry name" value="DUF2957"/>
</dbReference>
<sequence>MTRIVRDGFPVKTLAGMAVAGLLLVACNGDNPGNPGPVNVAQCSGAACGPSGGPTSPPSNVQLCPTSLDYSTTYTGGSGSGEYIKVKFNSTANPKTYQMTFVESEVPTSAGQVNNTRAGLTINGTYTTPNLYTPPGGTGTPFALPSAEQNRCAIVLQNGATADGTYKVTINPQDPPILFVGMGIMGGSIPGATIQFAGATPFPGLTLGVVPSRTFDSYPFIGFSQTVTDFSQVAGTYNELGFRITPEGTPYQTAPSATPGGAPTQGQLGWQPDAIQASETFKADGTCVADTSKYSCSSTGSPWTLRTNADGSADNVFRSGPVTGSQVYPAIGVGVSPIALFAPDTAHGVMIVGNVGGTLVPVIIRVGQGYVNPTSPLLGSVLDDQIGISLLAPATTLTQSDLSGGYVGANSVSACGLVTYGGQSSTAAGVGGQTIYASAGACLDASASTNASVNSTAALFQPPTGGLLNPFAATTSSNFTMDFTQTQPGLVKVTATTPLMSGNTAIYKAGDTGAIIKVGQVYALLMNGVNQQFTTQSPSNVSAVNPFLTVGAFVQ</sequence>
<evidence type="ECO:0000313" key="1">
    <source>
        <dbReference type="EMBL" id="SFJ32136.1"/>
    </source>
</evidence>
<dbReference type="PROSITE" id="PS51257">
    <property type="entry name" value="PROKAR_LIPOPROTEIN"/>
    <property type="match status" value="1"/>
</dbReference>
<organism evidence="1 2">
    <name type="scientific">Paraburkholderia megapolitana</name>
    <dbReference type="NCBI Taxonomy" id="420953"/>
    <lineage>
        <taxon>Bacteria</taxon>
        <taxon>Pseudomonadati</taxon>
        <taxon>Pseudomonadota</taxon>
        <taxon>Betaproteobacteria</taxon>
        <taxon>Burkholderiales</taxon>
        <taxon>Burkholderiaceae</taxon>
        <taxon>Paraburkholderia</taxon>
    </lineage>
</organism>
<evidence type="ECO:0000313" key="2">
    <source>
        <dbReference type="Proteomes" id="UP000199548"/>
    </source>
</evidence>
<reference evidence="1 2" key="1">
    <citation type="submission" date="2016-10" db="EMBL/GenBank/DDBJ databases">
        <authorList>
            <person name="de Groot N.N."/>
        </authorList>
    </citation>
    <scope>NUCLEOTIDE SEQUENCE [LARGE SCALE GENOMIC DNA]</scope>
    <source>
        <strain evidence="1 2">LMG 23650</strain>
    </source>
</reference>
<dbReference type="Proteomes" id="UP000199548">
    <property type="component" value="Unassembled WGS sequence"/>
</dbReference>
<gene>
    <name evidence="1" type="ORF">SAMN05192543_106330</name>
</gene>
<dbReference type="RefSeq" id="WP_245811595.1">
    <property type="nucleotide sequence ID" value="NZ_CP041743.1"/>
</dbReference>
<name>A0A1I3QG42_9BURK</name>
<dbReference type="EMBL" id="FOQU01000006">
    <property type="protein sequence ID" value="SFJ32136.1"/>
    <property type="molecule type" value="Genomic_DNA"/>
</dbReference>
<proteinExistence type="predicted"/>
<evidence type="ECO:0008006" key="3">
    <source>
        <dbReference type="Google" id="ProtNLM"/>
    </source>
</evidence>
<protein>
    <recommendedName>
        <fullName evidence="3">DUF2957 domain-containing protein</fullName>
    </recommendedName>
</protein>